<comment type="caution">
    <text evidence="1">The sequence shown here is derived from an EMBL/GenBank/DDBJ whole genome shotgun (WGS) entry which is preliminary data.</text>
</comment>
<proteinExistence type="predicted"/>
<accession>A0ABU7YS16</accession>
<dbReference type="RefSeq" id="WP_412700180.1">
    <property type="nucleotide sequence ID" value="NZ_JAXGFO010000058.1"/>
</dbReference>
<dbReference type="EMBL" id="JAXGFO010000058">
    <property type="protein sequence ID" value="MEG3158220.1"/>
    <property type="molecule type" value="Genomic_DNA"/>
</dbReference>
<sequence>MESELHLWKQTGVISLWRYTEFRKNFGGWHLSADDAGIQSLLQLLNVLQSAPESHRTVAITPPSMQLLKVPNFQQGRAKWVAPAKLQLRVSSAPETWEFPEDLDPAQFTVGASYLPALSRALEGIPRGEGDFSIGSKKRGKLRLCFWWWLDAA</sequence>
<name>A0ABU7YS16_9GAMM</name>
<gene>
    <name evidence="1" type="ORF">SNE33_10060</name>
</gene>
<evidence type="ECO:0000313" key="2">
    <source>
        <dbReference type="Proteomes" id="UP001334501"/>
    </source>
</evidence>
<keyword evidence="2" id="KW-1185">Reference proteome</keyword>
<protein>
    <submittedName>
        <fullName evidence="1">Uncharacterized protein</fullName>
    </submittedName>
</protein>
<reference evidence="1 2" key="1">
    <citation type="journal article" date="2017" name="Curr. Microbiol.">
        <title>Lysobacter zhanggongensis sp. nov. Isolated from a Pit Mud.</title>
        <authorList>
            <person name="Zhang X.F."/>
            <person name="Wang H.H."/>
            <person name="Sun X.Y."/>
            <person name="Pan C.M."/>
        </authorList>
    </citation>
    <scope>NUCLEOTIDE SEQUENCE [LARGE SCALE GENOMIC DNA]</scope>
    <source>
        <strain evidence="1 2">ZGLJ7-1</strain>
    </source>
</reference>
<organism evidence="1 2">
    <name type="scientific">Lysobacter zhanggongensis</name>
    <dbReference type="NCBI Taxonomy" id="1774951"/>
    <lineage>
        <taxon>Bacteria</taxon>
        <taxon>Pseudomonadati</taxon>
        <taxon>Pseudomonadota</taxon>
        <taxon>Gammaproteobacteria</taxon>
        <taxon>Lysobacterales</taxon>
        <taxon>Lysobacteraceae</taxon>
        <taxon>Lysobacter</taxon>
    </lineage>
</organism>
<evidence type="ECO:0000313" key="1">
    <source>
        <dbReference type="EMBL" id="MEG3158220.1"/>
    </source>
</evidence>
<dbReference type="Proteomes" id="UP001334501">
    <property type="component" value="Unassembled WGS sequence"/>
</dbReference>